<dbReference type="PROSITE" id="PS51257">
    <property type="entry name" value="PROKAR_LIPOPROTEIN"/>
    <property type="match status" value="1"/>
</dbReference>
<evidence type="ECO:0000313" key="7">
    <source>
        <dbReference type="Proteomes" id="UP000054623"/>
    </source>
</evidence>
<dbReference type="PATRIC" id="fig|49338.4.peg.558"/>
<feature type="chain" id="PRO_5038290383" evidence="4">
    <location>
        <begin position="26"/>
        <end position="340"/>
    </location>
</feature>
<dbReference type="PANTHER" id="PTHR33376:SF7">
    <property type="entry name" value="C4-DICARBOXYLATE-BINDING PROTEIN DCTB"/>
    <property type="match status" value="1"/>
</dbReference>
<dbReference type="EMBL" id="LK996017">
    <property type="protein sequence ID" value="CDX00412.1"/>
    <property type="molecule type" value="Genomic_DNA"/>
</dbReference>
<comment type="similarity">
    <text evidence="1">Belongs to the bacterial solute-binding protein 7 family.</text>
</comment>
<dbReference type="GO" id="GO:0030288">
    <property type="term" value="C:outer membrane-bounded periplasmic space"/>
    <property type="evidence" value="ECO:0007669"/>
    <property type="project" value="InterPro"/>
</dbReference>
<accession>A0A098AWB1</accession>
<dbReference type="NCBIfam" id="TIGR00787">
    <property type="entry name" value="dctP"/>
    <property type="match status" value="1"/>
</dbReference>
<dbReference type="AlphaFoldDB" id="A0A098AWB1"/>
<organism evidence="5">
    <name type="scientific">Desulfitobacterium hafniense</name>
    <name type="common">Desulfitobacterium frappieri</name>
    <dbReference type="NCBI Taxonomy" id="49338"/>
    <lineage>
        <taxon>Bacteria</taxon>
        <taxon>Bacillati</taxon>
        <taxon>Bacillota</taxon>
        <taxon>Clostridia</taxon>
        <taxon>Eubacteriales</taxon>
        <taxon>Desulfitobacteriaceae</taxon>
        <taxon>Desulfitobacterium</taxon>
    </lineage>
</organism>
<dbReference type="OrthoDB" id="9815946at2"/>
<proteinExistence type="inferred from homology"/>
<evidence type="ECO:0000256" key="4">
    <source>
        <dbReference type="SAM" id="SignalP"/>
    </source>
</evidence>
<name>A0A098AWB1_DESHA</name>
<keyword evidence="2" id="KW-0813">Transport</keyword>
<sequence length="340" mass="37559">MKKGLLKVSVLILTCLLVFSLSGCSKTEKASADGKIVIRLGHPMAPGNNVTVGYEKFKEIVEQKSEGKIEIQIFGNTTLGSDRVTMESTQKGTLEMASCSSPNMASFAREFMVFDLPYITAPEHQQKLYAALNEGELEQYLDNVCGKIGLKPIMYSEFGYRNFVSTKKPITKAADLKGLKVRTTDSPVEVAVAEALGMSATPVAWGETYTALQQGTVDAEGNTWGLLSDAKHGEILEYGIDSGHNYSMHLLMINKKYFEALPEDLQTILVESGKEALEWQRAVSNDMETEAKQKLIDSGVTLYDLTPAEKEELKTITRPVWDKFPEIPQELIDLVTATQK</sequence>
<dbReference type="PANTHER" id="PTHR33376">
    <property type="match status" value="1"/>
</dbReference>
<evidence type="ECO:0000256" key="3">
    <source>
        <dbReference type="ARBA" id="ARBA00022729"/>
    </source>
</evidence>
<evidence type="ECO:0000313" key="6">
    <source>
        <dbReference type="EMBL" id="KTE92846.1"/>
    </source>
</evidence>
<evidence type="ECO:0000313" key="5">
    <source>
        <dbReference type="EMBL" id="CDX00412.1"/>
    </source>
</evidence>
<reference evidence="6 7" key="2">
    <citation type="submission" date="2015-12" db="EMBL/GenBank/DDBJ databases">
        <title>Draft Genome Sequence of Desulfitobacterium hafniense Strain DH, a Sulfate-reducing Bacterium Isolated from Paddy Soils.</title>
        <authorList>
            <person name="Bao P."/>
            <person name="Zhang X."/>
            <person name="Li G."/>
        </authorList>
    </citation>
    <scope>NUCLEOTIDE SEQUENCE [LARGE SCALE GENOMIC DNA]</scope>
    <source>
        <strain evidence="6 7">DH</strain>
    </source>
</reference>
<keyword evidence="3 4" id="KW-0732">Signal</keyword>
<evidence type="ECO:0000256" key="1">
    <source>
        <dbReference type="ARBA" id="ARBA00009023"/>
    </source>
</evidence>
<dbReference type="Pfam" id="PF03480">
    <property type="entry name" value="DctP"/>
    <property type="match status" value="1"/>
</dbReference>
<dbReference type="EMBL" id="LOCK01000010">
    <property type="protein sequence ID" value="KTE92846.1"/>
    <property type="molecule type" value="Genomic_DNA"/>
</dbReference>
<reference evidence="5" key="1">
    <citation type="submission" date="2014-07" db="EMBL/GenBank/DDBJ databases">
        <authorList>
            <person name="Hornung V.Bastian."/>
        </authorList>
    </citation>
    <scope>NUCLEOTIDE SEQUENCE</scope>
    <source>
        <strain evidence="5">PCE-S</strain>
    </source>
</reference>
<dbReference type="GO" id="GO:0055085">
    <property type="term" value="P:transmembrane transport"/>
    <property type="evidence" value="ECO:0007669"/>
    <property type="project" value="InterPro"/>
</dbReference>
<dbReference type="SUPFAM" id="SSF53850">
    <property type="entry name" value="Periplasmic binding protein-like II"/>
    <property type="match status" value="1"/>
</dbReference>
<evidence type="ECO:0000256" key="2">
    <source>
        <dbReference type="ARBA" id="ARBA00022448"/>
    </source>
</evidence>
<dbReference type="Gene3D" id="3.40.190.170">
    <property type="entry name" value="Bacterial extracellular solute-binding protein, family 7"/>
    <property type="match status" value="1"/>
</dbReference>
<dbReference type="PIRSF" id="PIRSF006470">
    <property type="entry name" value="DctB"/>
    <property type="match status" value="1"/>
</dbReference>
<dbReference type="CDD" id="cd13603">
    <property type="entry name" value="PBP2_TRAP_Siap_TeaA_like"/>
    <property type="match status" value="1"/>
</dbReference>
<feature type="signal peptide" evidence="4">
    <location>
        <begin position="1"/>
        <end position="25"/>
    </location>
</feature>
<dbReference type="InterPro" id="IPR004682">
    <property type="entry name" value="TRAP_DctP"/>
</dbReference>
<dbReference type="NCBIfam" id="NF037995">
    <property type="entry name" value="TRAP_S1"/>
    <property type="match status" value="1"/>
</dbReference>
<dbReference type="InterPro" id="IPR018389">
    <property type="entry name" value="DctP_fam"/>
</dbReference>
<protein>
    <submittedName>
        <fullName evidence="6">C4-dicarboxylate ABC transporter</fullName>
    </submittedName>
    <submittedName>
        <fullName evidence="5">C4-dicarboxylate-binding periplasmic protein</fullName>
    </submittedName>
</protein>
<dbReference type="RefSeq" id="WP_011459064.1">
    <property type="nucleotide sequence ID" value="NZ_LK996017.1"/>
</dbReference>
<dbReference type="InterPro" id="IPR038404">
    <property type="entry name" value="TRAP_DctP_sf"/>
</dbReference>
<gene>
    <name evidence="6" type="ORF">AT727_16795</name>
    <name evidence="5" type="ORF">DPCES_0525</name>
</gene>
<dbReference type="Proteomes" id="UP000054623">
    <property type="component" value="Unassembled WGS sequence"/>
</dbReference>